<evidence type="ECO:0000256" key="2">
    <source>
        <dbReference type="ARBA" id="ARBA00004496"/>
    </source>
</evidence>
<dbReference type="NCBIfam" id="NF003629">
    <property type="entry name" value="PRK05270.1-2"/>
    <property type="match status" value="1"/>
</dbReference>
<dbReference type="RefSeq" id="WP_074599709.1">
    <property type="nucleotide sequence ID" value="NZ_FNHF01000003.1"/>
</dbReference>
<dbReference type="InterPro" id="IPR005850">
    <property type="entry name" value="GalP_Utransf_C"/>
</dbReference>
<dbReference type="NCBIfam" id="NF003633">
    <property type="entry name" value="PRK05270.2-2"/>
    <property type="match status" value="1"/>
</dbReference>
<keyword evidence="5 10" id="KW-0963">Cytoplasm</keyword>
<comment type="subcellular location">
    <subcellularLocation>
        <location evidence="2 10">Cytoplasm</location>
    </subcellularLocation>
</comment>
<dbReference type="Proteomes" id="UP000182347">
    <property type="component" value="Unassembled WGS sequence"/>
</dbReference>
<evidence type="ECO:0000313" key="14">
    <source>
        <dbReference type="Proteomes" id="UP000182347"/>
    </source>
</evidence>
<comment type="catalytic activity">
    <reaction evidence="1 10">
        <text>alpha-D-galactose 1-phosphate + UDP-alpha-D-glucose = alpha-D-glucose 1-phosphate + UDP-alpha-D-galactose</text>
        <dbReference type="Rhea" id="RHEA:13989"/>
        <dbReference type="ChEBI" id="CHEBI:58336"/>
        <dbReference type="ChEBI" id="CHEBI:58601"/>
        <dbReference type="ChEBI" id="CHEBI:58885"/>
        <dbReference type="ChEBI" id="CHEBI:66914"/>
        <dbReference type="EC" id="2.7.7.12"/>
    </reaction>
</comment>
<evidence type="ECO:0000256" key="9">
    <source>
        <dbReference type="ARBA" id="ARBA00023277"/>
    </source>
</evidence>
<evidence type="ECO:0000256" key="5">
    <source>
        <dbReference type="ARBA" id="ARBA00022490"/>
    </source>
</evidence>
<evidence type="ECO:0000256" key="1">
    <source>
        <dbReference type="ARBA" id="ARBA00001107"/>
    </source>
</evidence>
<dbReference type="OrthoDB" id="2293at2"/>
<dbReference type="InterPro" id="IPR023425">
    <property type="entry name" value="GalP_uridyl_Trfase_II_CS"/>
</dbReference>
<feature type="domain" description="Galactose-1-phosphate uridyl transferase C-terminal" evidence="12">
    <location>
        <begin position="248"/>
        <end position="441"/>
    </location>
</feature>
<evidence type="ECO:0000256" key="8">
    <source>
        <dbReference type="ARBA" id="ARBA00023144"/>
    </source>
</evidence>
<organism evidence="13 14">
    <name type="scientific">Sediminibacillus halophilus</name>
    <dbReference type="NCBI Taxonomy" id="482461"/>
    <lineage>
        <taxon>Bacteria</taxon>
        <taxon>Bacillati</taxon>
        <taxon>Bacillota</taxon>
        <taxon>Bacilli</taxon>
        <taxon>Bacillales</taxon>
        <taxon>Bacillaceae</taxon>
        <taxon>Sediminibacillus</taxon>
    </lineage>
</organism>
<dbReference type="GO" id="GO:0008108">
    <property type="term" value="F:UDP-glucose:hexose-1-phosphate uridylyltransferase activity"/>
    <property type="evidence" value="ECO:0007669"/>
    <property type="project" value="UniProtKB-UniRule"/>
</dbReference>
<keyword evidence="7 10" id="KW-0548">Nucleotidyltransferase</keyword>
<evidence type="ECO:0000256" key="6">
    <source>
        <dbReference type="ARBA" id="ARBA00022679"/>
    </source>
</evidence>
<evidence type="ECO:0000259" key="11">
    <source>
        <dbReference type="Pfam" id="PF01087"/>
    </source>
</evidence>
<accession>A0A1G9TLA5</accession>
<dbReference type="GO" id="GO:0006012">
    <property type="term" value="P:galactose metabolic process"/>
    <property type="evidence" value="ECO:0007669"/>
    <property type="project" value="UniProtKB-UniRule"/>
</dbReference>
<evidence type="ECO:0000256" key="3">
    <source>
        <dbReference type="ARBA" id="ARBA00004947"/>
    </source>
</evidence>
<evidence type="ECO:0000256" key="4">
    <source>
        <dbReference type="ARBA" id="ARBA00008706"/>
    </source>
</evidence>
<keyword evidence="6 10" id="KW-0808">Transferase</keyword>
<dbReference type="NCBIfam" id="TIGR01239">
    <property type="entry name" value="galT_2"/>
    <property type="match status" value="1"/>
</dbReference>
<evidence type="ECO:0000256" key="10">
    <source>
        <dbReference type="HAMAP-Rule" id="MF_00571"/>
    </source>
</evidence>
<comment type="similarity">
    <text evidence="4 10">Belongs to the galactose-1-phosphate uridylyltransferase type 2 family.</text>
</comment>
<reference evidence="14" key="1">
    <citation type="submission" date="2016-10" db="EMBL/GenBank/DDBJ databases">
        <authorList>
            <person name="Varghese N."/>
            <person name="Submissions S."/>
        </authorList>
    </citation>
    <scope>NUCLEOTIDE SEQUENCE [LARGE SCALE GENOMIC DNA]</scope>
    <source>
        <strain evidence="14">CGMCC 1.6199</strain>
    </source>
</reference>
<gene>
    <name evidence="10" type="primary">galT</name>
    <name evidence="13" type="ORF">SAMN05216244_2635</name>
</gene>
<dbReference type="InterPro" id="IPR005849">
    <property type="entry name" value="GalP_Utransf_N"/>
</dbReference>
<dbReference type="EMBL" id="FNHF01000003">
    <property type="protein sequence ID" value="SDM48481.1"/>
    <property type="molecule type" value="Genomic_DNA"/>
</dbReference>
<protein>
    <recommendedName>
        <fullName evidence="10">Galactose-1-phosphate uridylyltransferase</fullName>
        <shortName evidence="10">Gal-1-P uridylyltransferase</shortName>
        <ecNumber evidence="10">2.7.7.12</ecNumber>
    </recommendedName>
    <alternativeName>
        <fullName evidence="10">UDP-glucose--hexose-1-phosphate uridylyltransferase</fullName>
    </alternativeName>
</protein>
<dbReference type="PIRSF" id="PIRSF006005">
    <property type="entry name" value="GalT_BS"/>
    <property type="match status" value="1"/>
</dbReference>
<comment type="pathway">
    <text evidence="3 10">Carbohydrate metabolism; galactose metabolism.</text>
</comment>
<dbReference type="Pfam" id="PF01087">
    <property type="entry name" value="GalP_UDP_transf"/>
    <property type="match status" value="1"/>
</dbReference>
<dbReference type="GO" id="GO:0005737">
    <property type="term" value="C:cytoplasm"/>
    <property type="evidence" value="ECO:0007669"/>
    <property type="project" value="UniProtKB-SubCell"/>
</dbReference>
<dbReference type="PANTHER" id="PTHR39191:SF1">
    <property type="entry name" value="DUF4922 DOMAIN-CONTAINING PROTEIN"/>
    <property type="match status" value="1"/>
</dbReference>
<evidence type="ECO:0000313" key="13">
    <source>
        <dbReference type="EMBL" id="SDM48481.1"/>
    </source>
</evidence>
<dbReference type="STRING" id="482461.SAMN05216244_2635"/>
<proteinExistence type="inferred from homology"/>
<dbReference type="UniPathway" id="UPA00214"/>
<evidence type="ECO:0000259" key="12">
    <source>
        <dbReference type="Pfam" id="PF02744"/>
    </source>
</evidence>
<keyword evidence="8 10" id="KW-0299">Galactose metabolism</keyword>
<dbReference type="PROSITE" id="PS01163">
    <property type="entry name" value="GAL_P_UDP_TRANSF_II"/>
    <property type="match status" value="1"/>
</dbReference>
<dbReference type="HAMAP" id="MF_00571">
    <property type="entry name" value="GalP_UDP_trans"/>
    <property type="match status" value="1"/>
</dbReference>
<evidence type="ECO:0000256" key="7">
    <source>
        <dbReference type="ARBA" id="ARBA00022695"/>
    </source>
</evidence>
<feature type="domain" description="Galactose-1-phosphate uridyl transferase N-terminal" evidence="11">
    <location>
        <begin position="20"/>
        <end position="231"/>
    </location>
</feature>
<keyword evidence="14" id="KW-1185">Reference proteome</keyword>
<name>A0A1G9TLA5_9BACI</name>
<dbReference type="AlphaFoldDB" id="A0A1G9TLA5"/>
<sequence length="497" mass="57786">MSVFQTIFRLIEKAISAGLIERQDTVYVRNQLLGLLKESDFQEEVFIGTQHTSIPDLVEELVDYAIEHQVIEDVLDEKEIFAANVMNIFMPKPSAVQQTFEAKYKEKAEQATDYFYTLSKNSNYIQMKRIRKNVHFKADTSYGKMDITINLSKPEKDPEQIRREKEEKQVVGYPPCVLCRENEGYVGRIGHPARSNHRIVKVPLQGENWYLQYSPYVYYNEHSIVLAEEHREMKIDRQTFLRLTAFVEKFPHYFLGSNADLPIVGGSILSHDHYQGGRYRFAMETAPETETFLLKDFPNVQAGIVDWPLSVIRLSSPDRLNLVDAADHILQRWRKYEDEQVSIKAYSGDTPHNTVTPIVRMRNGRLEMDIVLRNNRTSEQHPLGIFHPHADVHHIKRENIGLIEVMGLAVLPARLKSELEEVKRFLLEESEEVPAHHRKWAEQIKQQNKVQKENVEVILQNEVGKKFTRVLEDAGVFKRDEQGNQAFQRFIMVLNQG</sequence>
<dbReference type="EC" id="2.7.7.12" evidence="10"/>
<dbReference type="PANTHER" id="PTHR39191">
    <property type="entry name" value="GALACTOSE-1-PHOSPHATE URIDYLYLTRANSFERASE"/>
    <property type="match status" value="1"/>
</dbReference>
<dbReference type="InterPro" id="IPR000766">
    <property type="entry name" value="GalP_uridyl_Trfase_II"/>
</dbReference>
<dbReference type="Pfam" id="PF02744">
    <property type="entry name" value="GalP_UDP_tr_C"/>
    <property type="match status" value="1"/>
</dbReference>
<keyword evidence="9 10" id="KW-0119">Carbohydrate metabolism</keyword>